<sequence length="143" mass="16081">MTNSQQNEQKGFFFHPTLFCLHAVQCAQPFSATSSKAREKAARRTEPLPRCKAEQMAGNEAVRRPEQDKLTTLAARLRYFTPLLRIKCHAVKTSSQIPDNGSETGHVHIQTKWTMTPSFMGERMPSSGNFASFLSPALIIPFR</sequence>
<feature type="region of interest" description="Disordered" evidence="1">
    <location>
        <begin position="40"/>
        <end position="64"/>
    </location>
</feature>
<evidence type="ECO:0000313" key="3">
    <source>
        <dbReference type="Proteomes" id="UP001488805"/>
    </source>
</evidence>
<reference evidence="2 3" key="1">
    <citation type="journal article" date="2024" name="Genome Biol. Evol.">
        <title>Chromosome-level genome assembly of the viviparous eelpout Zoarces viviparus.</title>
        <authorList>
            <person name="Fuhrmann N."/>
            <person name="Brasseur M.V."/>
            <person name="Bakowski C.E."/>
            <person name="Podsiadlowski L."/>
            <person name="Prost S."/>
            <person name="Krehenwinkel H."/>
            <person name="Mayer C."/>
        </authorList>
    </citation>
    <scope>NUCLEOTIDE SEQUENCE [LARGE SCALE GENOMIC DNA]</scope>
    <source>
        <strain evidence="2">NO-MEL_2022_Ind0_liver</strain>
    </source>
</reference>
<name>A0AAW1EU00_ZOAVI</name>
<keyword evidence="3" id="KW-1185">Reference proteome</keyword>
<organism evidence="2 3">
    <name type="scientific">Zoarces viviparus</name>
    <name type="common">Viviparous eelpout</name>
    <name type="synonym">Blennius viviparus</name>
    <dbReference type="NCBI Taxonomy" id="48416"/>
    <lineage>
        <taxon>Eukaryota</taxon>
        <taxon>Metazoa</taxon>
        <taxon>Chordata</taxon>
        <taxon>Craniata</taxon>
        <taxon>Vertebrata</taxon>
        <taxon>Euteleostomi</taxon>
        <taxon>Actinopterygii</taxon>
        <taxon>Neopterygii</taxon>
        <taxon>Teleostei</taxon>
        <taxon>Neoteleostei</taxon>
        <taxon>Acanthomorphata</taxon>
        <taxon>Eupercaria</taxon>
        <taxon>Perciformes</taxon>
        <taxon>Cottioidei</taxon>
        <taxon>Zoarcales</taxon>
        <taxon>Zoarcidae</taxon>
        <taxon>Zoarcinae</taxon>
        <taxon>Zoarces</taxon>
    </lineage>
</organism>
<accession>A0AAW1EU00</accession>
<dbReference type="AlphaFoldDB" id="A0AAW1EU00"/>
<evidence type="ECO:0000256" key="1">
    <source>
        <dbReference type="SAM" id="MobiDB-lite"/>
    </source>
</evidence>
<comment type="caution">
    <text evidence="2">The sequence shown here is derived from an EMBL/GenBank/DDBJ whole genome shotgun (WGS) entry which is preliminary data.</text>
</comment>
<gene>
    <name evidence="2" type="ORF">VZT92_016485</name>
</gene>
<dbReference type="Proteomes" id="UP001488805">
    <property type="component" value="Unassembled WGS sequence"/>
</dbReference>
<dbReference type="EMBL" id="JBCEZU010000134">
    <property type="protein sequence ID" value="KAK9525807.1"/>
    <property type="molecule type" value="Genomic_DNA"/>
</dbReference>
<proteinExistence type="predicted"/>
<evidence type="ECO:0000313" key="2">
    <source>
        <dbReference type="EMBL" id="KAK9525807.1"/>
    </source>
</evidence>
<protein>
    <submittedName>
        <fullName evidence="2">Uncharacterized protein</fullName>
    </submittedName>
</protein>
<feature type="compositionally biased region" description="Basic and acidic residues" evidence="1">
    <location>
        <begin position="40"/>
        <end position="53"/>
    </location>
</feature>